<evidence type="ECO:0000256" key="1">
    <source>
        <dbReference type="SAM" id="MobiDB-lite"/>
    </source>
</evidence>
<name>A0A7X9ZQ87_9SPHN</name>
<organism evidence="3 4">
    <name type="scientific">Sphingobium psychrophilum</name>
    <dbReference type="NCBI Taxonomy" id="2728834"/>
    <lineage>
        <taxon>Bacteria</taxon>
        <taxon>Pseudomonadati</taxon>
        <taxon>Pseudomonadota</taxon>
        <taxon>Alphaproteobacteria</taxon>
        <taxon>Sphingomonadales</taxon>
        <taxon>Sphingomonadaceae</taxon>
        <taxon>Sphingobium</taxon>
    </lineage>
</organism>
<dbReference type="SUPFAM" id="SSF46955">
    <property type="entry name" value="Putative DNA-binding domain"/>
    <property type="match status" value="1"/>
</dbReference>
<gene>
    <name evidence="3" type="ORF">HHL08_00880</name>
</gene>
<reference evidence="3 4" key="1">
    <citation type="submission" date="2020-04" db="EMBL/GenBank/DDBJ databases">
        <title>Sphingobium sp. AR-3-1 isolated from Arctic soil.</title>
        <authorList>
            <person name="Dahal R.H."/>
            <person name="Chaudhary D.K."/>
        </authorList>
    </citation>
    <scope>NUCLEOTIDE SEQUENCE [LARGE SCALE GENOMIC DNA]</scope>
    <source>
        <strain evidence="3 4">AR-3-1</strain>
    </source>
</reference>
<evidence type="ECO:0000259" key="2">
    <source>
        <dbReference type="Pfam" id="PF12728"/>
    </source>
</evidence>
<protein>
    <submittedName>
        <fullName evidence="3">Helix-turn-helix domain-containing protein</fullName>
    </submittedName>
</protein>
<dbReference type="AlphaFoldDB" id="A0A7X9ZQ87"/>
<evidence type="ECO:0000313" key="4">
    <source>
        <dbReference type="Proteomes" id="UP000519023"/>
    </source>
</evidence>
<keyword evidence="4" id="KW-1185">Reference proteome</keyword>
<dbReference type="InterPro" id="IPR009061">
    <property type="entry name" value="DNA-bd_dom_put_sf"/>
</dbReference>
<dbReference type="Proteomes" id="UP000519023">
    <property type="component" value="Unassembled WGS sequence"/>
</dbReference>
<accession>A0A7X9ZQ87</accession>
<dbReference type="EMBL" id="JABBFV010000001">
    <property type="protein sequence ID" value="NML08710.1"/>
    <property type="molecule type" value="Genomic_DNA"/>
</dbReference>
<evidence type="ECO:0000313" key="3">
    <source>
        <dbReference type="EMBL" id="NML08710.1"/>
    </source>
</evidence>
<proteinExistence type="predicted"/>
<feature type="domain" description="Helix-turn-helix" evidence="2">
    <location>
        <begin position="7"/>
        <end position="56"/>
    </location>
</feature>
<comment type="caution">
    <text evidence="3">The sequence shown here is derived from an EMBL/GenBank/DDBJ whole genome shotgun (WGS) entry which is preliminary data.</text>
</comment>
<dbReference type="Pfam" id="PF12728">
    <property type="entry name" value="HTH_17"/>
    <property type="match status" value="1"/>
</dbReference>
<feature type="region of interest" description="Disordered" evidence="1">
    <location>
        <begin position="62"/>
        <end position="93"/>
    </location>
</feature>
<sequence>MSGQQILLTESEAADRLSLCTRTLRKERQAGRLRYVLIGRAVRYSVADLESYVEQLRQVQPACPPADPTRRTSVQRPAGGGVVVPFTERNARR</sequence>
<dbReference type="InterPro" id="IPR041657">
    <property type="entry name" value="HTH_17"/>
</dbReference>